<comment type="similarity">
    <text evidence="1">Belongs to the AB hydrolase superfamily. AB hydrolase 2 family.</text>
</comment>
<dbReference type="GO" id="GO:0005737">
    <property type="term" value="C:cytoplasm"/>
    <property type="evidence" value="ECO:0007669"/>
    <property type="project" value="TreeGrafter"/>
</dbReference>
<proteinExistence type="inferred from homology"/>
<sequence>MRVKPLDESAILWSRKPDGGPLLVMLHGYGGNEYDFEPFFDRVPQGVTAASLRGPTPLRDRWCWTEYPREGVAGATAAVRGVLEWLDRTPASRAALLGFSQGGATAVHLLRTAPTRVEAVAEVSGFVWEGRAHSGVARIRPPVFSAFGDVDDVVDARLRGRSEAWLRDHCATSFARYPDIGHVMDDRMLEDALAFLTPFLLPEAS</sequence>
<dbReference type="PANTHER" id="PTHR10655:SF17">
    <property type="entry name" value="LYSOPHOSPHOLIPASE-LIKE PROTEIN 1"/>
    <property type="match status" value="1"/>
</dbReference>
<accession>A0A2M9CGN3</accession>
<feature type="domain" description="Phospholipase/carboxylesterase/thioesterase" evidence="3">
    <location>
        <begin position="89"/>
        <end position="197"/>
    </location>
</feature>
<dbReference type="Gene3D" id="3.40.50.1820">
    <property type="entry name" value="alpha/beta hydrolase"/>
    <property type="match status" value="1"/>
</dbReference>
<protein>
    <submittedName>
        <fullName evidence="4">Phospholipase/carboxylesterase</fullName>
    </submittedName>
</protein>
<reference evidence="4 5" key="1">
    <citation type="submission" date="2017-11" db="EMBL/GenBank/DDBJ databases">
        <title>Genomic Encyclopedia of Archaeal and Bacterial Type Strains, Phase II (KMG-II): From Individual Species to Whole Genera.</title>
        <authorList>
            <person name="Goeker M."/>
        </authorList>
    </citation>
    <scope>NUCLEOTIDE SEQUENCE [LARGE SCALE GENOMIC DNA]</scope>
    <source>
        <strain evidence="4 5">DSM 27393</strain>
    </source>
</reference>
<dbReference type="EMBL" id="PGFF01000001">
    <property type="protein sequence ID" value="PJJ71022.1"/>
    <property type="molecule type" value="Genomic_DNA"/>
</dbReference>
<dbReference type="OrthoDB" id="9780848at2"/>
<gene>
    <name evidence="4" type="ORF">CLV46_0556</name>
</gene>
<evidence type="ECO:0000313" key="5">
    <source>
        <dbReference type="Proteomes" id="UP000228758"/>
    </source>
</evidence>
<evidence type="ECO:0000256" key="1">
    <source>
        <dbReference type="ARBA" id="ARBA00006499"/>
    </source>
</evidence>
<evidence type="ECO:0000256" key="2">
    <source>
        <dbReference type="ARBA" id="ARBA00022801"/>
    </source>
</evidence>
<dbReference type="InterPro" id="IPR029058">
    <property type="entry name" value="AB_hydrolase_fold"/>
</dbReference>
<comment type="caution">
    <text evidence="4">The sequence shown here is derived from an EMBL/GenBank/DDBJ whole genome shotgun (WGS) entry which is preliminary data.</text>
</comment>
<dbReference type="InterPro" id="IPR003140">
    <property type="entry name" value="PLipase/COase/thioEstase"/>
</dbReference>
<dbReference type="AlphaFoldDB" id="A0A2M9CGN3"/>
<evidence type="ECO:0000259" key="3">
    <source>
        <dbReference type="Pfam" id="PF02230"/>
    </source>
</evidence>
<dbReference type="Proteomes" id="UP000228758">
    <property type="component" value="Unassembled WGS sequence"/>
</dbReference>
<evidence type="ECO:0000313" key="4">
    <source>
        <dbReference type="EMBL" id="PJJ71022.1"/>
    </source>
</evidence>
<name>A0A2M9CGN3_9MICO</name>
<organism evidence="4 5">
    <name type="scientific">Diaminobutyricimonas aerilata</name>
    <dbReference type="NCBI Taxonomy" id="1162967"/>
    <lineage>
        <taxon>Bacteria</taxon>
        <taxon>Bacillati</taxon>
        <taxon>Actinomycetota</taxon>
        <taxon>Actinomycetes</taxon>
        <taxon>Micrococcales</taxon>
        <taxon>Microbacteriaceae</taxon>
        <taxon>Diaminobutyricimonas</taxon>
    </lineage>
</organism>
<keyword evidence="2" id="KW-0378">Hydrolase</keyword>
<dbReference type="InterPro" id="IPR050565">
    <property type="entry name" value="LYPA1-2/EST-like"/>
</dbReference>
<dbReference type="GO" id="GO:0008474">
    <property type="term" value="F:palmitoyl-(protein) hydrolase activity"/>
    <property type="evidence" value="ECO:0007669"/>
    <property type="project" value="TreeGrafter"/>
</dbReference>
<dbReference type="RefSeq" id="WP_157802201.1">
    <property type="nucleotide sequence ID" value="NZ_PGFF01000001.1"/>
</dbReference>
<dbReference type="GO" id="GO:0052689">
    <property type="term" value="F:carboxylic ester hydrolase activity"/>
    <property type="evidence" value="ECO:0007669"/>
    <property type="project" value="TreeGrafter"/>
</dbReference>
<dbReference type="Pfam" id="PF02230">
    <property type="entry name" value="Abhydrolase_2"/>
    <property type="match status" value="1"/>
</dbReference>
<dbReference type="SUPFAM" id="SSF53474">
    <property type="entry name" value="alpha/beta-Hydrolases"/>
    <property type="match status" value="1"/>
</dbReference>
<keyword evidence="5" id="KW-1185">Reference proteome</keyword>
<dbReference type="PANTHER" id="PTHR10655">
    <property type="entry name" value="LYSOPHOSPHOLIPASE-RELATED"/>
    <property type="match status" value="1"/>
</dbReference>